<dbReference type="GO" id="GO:0000350">
    <property type="term" value="P:generation of catalytic spliceosome for second transesterification step"/>
    <property type="evidence" value="ECO:0007669"/>
    <property type="project" value="InterPro"/>
</dbReference>
<evidence type="ECO:0000256" key="4">
    <source>
        <dbReference type="ARBA" id="ARBA00022728"/>
    </source>
</evidence>
<keyword evidence="3" id="KW-0507">mRNA processing</keyword>
<accession>A0AA38H8P3</accession>
<evidence type="ECO:0000256" key="2">
    <source>
        <dbReference type="ARBA" id="ARBA00007002"/>
    </source>
</evidence>
<gene>
    <name evidence="8" type="ORF">MKK02DRAFT_37844</name>
</gene>
<evidence type="ECO:0000256" key="1">
    <source>
        <dbReference type="ARBA" id="ARBA00004123"/>
    </source>
</evidence>
<evidence type="ECO:0000256" key="7">
    <source>
        <dbReference type="SAM" id="MobiDB-lite"/>
    </source>
</evidence>
<proteinExistence type="inferred from homology"/>
<dbReference type="InterPro" id="IPR009360">
    <property type="entry name" value="Isy1"/>
</dbReference>
<organism evidence="8 9">
    <name type="scientific">Dioszegia hungarica</name>
    <dbReference type="NCBI Taxonomy" id="4972"/>
    <lineage>
        <taxon>Eukaryota</taxon>
        <taxon>Fungi</taxon>
        <taxon>Dikarya</taxon>
        <taxon>Basidiomycota</taxon>
        <taxon>Agaricomycotina</taxon>
        <taxon>Tremellomycetes</taxon>
        <taxon>Tremellales</taxon>
        <taxon>Bulleribasidiaceae</taxon>
        <taxon>Dioszegia</taxon>
    </lineage>
</organism>
<dbReference type="GO" id="GO:0000974">
    <property type="term" value="C:Prp19 complex"/>
    <property type="evidence" value="ECO:0007669"/>
    <property type="project" value="UniProtKB-ARBA"/>
</dbReference>
<sequence length="335" mass="37102">MARNGEKAQSMLYRFREQQAVDMGMGNRTKGDRRPRMASSVTSLRDCERWRGDILRDISRKVSKIQDSTMTDYEIRDLNDDINQLMREKRHWETQIVNLGGANYKRAAGAMVGDDGKEVPGTRGYKYFGRAKDLPGVKELFTRGSTQASEESARNASFQMFRHQGPEYYGDLDEMDEKLAQEEEELAREDWEAAVAETAKTLSIAEISIPYPTAAPAESSTTAAAETVAEAEAPPPAKKSTKRKTRGAAAAAEAVVEAADVEMEAEDEDGSKKAKTTEEEAAGPTPSDPRQALARSFLGMLDPKSLEPPVMPTPEEMAKVLLDVRKRALREEYGV</sequence>
<dbReference type="Pfam" id="PF06246">
    <property type="entry name" value="Isy1"/>
    <property type="match status" value="1"/>
</dbReference>
<dbReference type="GeneID" id="77729012"/>
<evidence type="ECO:0000313" key="8">
    <source>
        <dbReference type="EMBL" id="KAI9634969.1"/>
    </source>
</evidence>
<keyword evidence="5" id="KW-0508">mRNA splicing</keyword>
<dbReference type="FunFam" id="1.10.287.660:FF:000001">
    <property type="entry name" value="pre-mRNA-splicing factor ISY1 homolog"/>
    <property type="match status" value="1"/>
</dbReference>
<comment type="similarity">
    <text evidence="2">Belongs to the ISY1 family.</text>
</comment>
<feature type="region of interest" description="Disordered" evidence="7">
    <location>
        <begin position="218"/>
        <end position="312"/>
    </location>
</feature>
<keyword evidence="9" id="KW-1185">Reference proteome</keyword>
<name>A0AA38H8P3_9TREE</name>
<dbReference type="InterPro" id="IPR037200">
    <property type="entry name" value="Isy1_sf"/>
</dbReference>
<feature type="compositionally biased region" description="Acidic residues" evidence="7">
    <location>
        <begin position="259"/>
        <end position="269"/>
    </location>
</feature>
<evidence type="ECO:0000313" key="9">
    <source>
        <dbReference type="Proteomes" id="UP001164286"/>
    </source>
</evidence>
<evidence type="ECO:0000256" key="5">
    <source>
        <dbReference type="ARBA" id="ARBA00023187"/>
    </source>
</evidence>
<protein>
    <submittedName>
        <fullName evidence="8">Isy1-like splicing factor</fullName>
    </submittedName>
</protein>
<keyword evidence="4" id="KW-0747">Spliceosome</keyword>
<evidence type="ECO:0000256" key="3">
    <source>
        <dbReference type="ARBA" id="ARBA00022664"/>
    </source>
</evidence>
<dbReference type="Proteomes" id="UP001164286">
    <property type="component" value="Unassembled WGS sequence"/>
</dbReference>
<feature type="compositionally biased region" description="Low complexity" evidence="7">
    <location>
        <begin position="218"/>
        <end position="232"/>
    </location>
</feature>
<dbReference type="SUPFAM" id="SSF140102">
    <property type="entry name" value="ISY1 domain-like"/>
    <property type="match status" value="1"/>
</dbReference>
<comment type="subcellular location">
    <subcellularLocation>
        <location evidence="1">Nucleus</location>
    </subcellularLocation>
</comment>
<dbReference type="Gene3D" id="1.10.287.660">
    <property type="entry name" value="Helix hairpin bin"/>
    <property type="match status" value="1"/>
</dbReference>
<dbReference type="PANTHER" id="PTHR13021">
    <property type="entry name" value="PRE-MRNA-SPLICING FACTOR ISY1"/>
    <property type="match status" value="1"/>
</dbReference>
<dbReference type="GO" id="GO:0071014">
    <property type="term" value="C:post-mRNA release spliceosomal complex"/>
    <property type="evidence" value="ECO:0007669"/>
    <property type="project" value="UniProtKB-ARBA"/>
</dbReference>
<feature type="compositionally biased region" description="Low complexity" evidence="7">
    <location>
        <begin position="248"/>
        <end position="258"/>
    </location>
</feature>
<dbReference type="RefSeq" id="XP_052944746.1">
    <property type="nucleotide sequence ID" value="XM_053089807.1"/>
</dbReference>
<comment type="caution">
    <text evidence="8">The sequence shown here is derived from an EMBL/GenBank/DDBJ whole genome shotgun (WGS) entry which is preliminary data.</text>
</comment>
<evidence type="ECO:0000256" key="6">
    <source>
        <dbReference type="ARBA" id="ARBA00023242"/>
    </source>
</evidence>
<dbReference type="InterPro" id="IPR029012">
    <property type="entry name" value="Helix_hairpin_bin_sf"/>
</dbReference>
<keyword evidence="6" id="KW-0539">Nucleus</keyword>
<dbReference type="EMBL" id="JAKWFO010000006">
    <property type="protein sequence ID" value="KAI9634969.1"/>
    <property type="molecule type" value="Genomic_DNA"/>
</dbReference>
<reference evidence="8" key="1">
    <citation type="journal article" date="2022" name="G3 (Bethesda)">
        <title>High quality genome of the basidiomycete yeast Dioszegia hungarica PDD-24b-2 isolated from cloud water.</title>
        <authorList>
            <person name="Jarrige D."/>
            <person name="Haridas S."/>
            <person name="Bleykasten-Grosshans C."/>
            <person name="Joly M."/>
            <person name="Nadalig T."/>
            <person name="Sancelme M."/>
            <person name="Vuilleumier S."/>
            <person name="Grigoriev I.V."/>
            <person name="Amato P."/>
            <person name="Bringel F."/>
        </authorList>
    </citation>
    <scope>NUCLEOTIDE SEQUENCE</scope>
    <source>
        <strain evidence="8">PDD-24b-2</strain>
    </source>
</reference>
<dbReference type="AlphaFoldDB" id="A0AA38H8P3"/>